<keyword evidence="3" id="KW-1185">Reference proteome</keyword>
<evidence type="ECO:0000313" key="3">
    <source>
        <dbReference type="Proteomes" id="UP000515240"/>
    </source>
</evidence>
<dbReference type="KEGG" id="cpis:HS961_07240"/>
<feature type="transmembrane region" description="Helical" evidence="1">
    <location>
        <begin position="36"/>
        <end position="58"/>
    </location>
</feature>
<accession>A0A7G5ENU2</accession>
<evidence type="ECO:0000313" key="2">
    <source>
        <dbReference type="EMBL" id="QMV75667.1"/>
    </source>
</evidence>
<name>A0A7G5ENU2_9BURK</name>
<dbReference type="Pfam" id="PF11137">
    <property type="entry name" value="DUF2909"/>
    <property type="match status" value="1"/>
</dbReference>
<organism evidence="2 3">
    <name type="scientific">Comamonas piscis</name>
    <dbReference type="NCBI Taxonomy" id="1562974"/>
    <lineage>
        <taxon>Bacteria</taxon>
        <taxon>Pseudomonadati</taxon>
        <taxon>Pseudomonadota</taxon>
        <taxon>Betaproteobacteria</taxon>
        <taxon>Burkholderiales</taxon>
        <taxon>Comamonadaceae</taxon>
        <taxon>Comamonas</taxon>
    </lineage>
</organism>
<dbReference type="EMBL" id="CP058554">
    <property type="protein sequence ID" value="QMV75667.1"/>
    <property type="molecule type" value="Genomic_DNA"/>
</dbReference>
<evidence type="ECO:0000256" key="1">
    <source>
        <dbReference type="SAM" id="Phobius"/>
    </source>
</evidence>
<gene>
    <name evidence="2" type="ORF">HS961_07240</name>
</gene>
<keyword evidence="1" id="KW-1133">Transmembrane helix</keyword>
<sequence length="72" mass="7647">MHLLIAFAFVVILACLAAAGLFMLRGNQSEAGGKRMAWALTLRIAISVLVFAGILLAWKLGYLQPHGIPLGA</sequence>
<keyword evidence="1" id="KW-0812">Transmembrane</keyword>
<dbReference type="InterPro" id="IPR021313">
    <property type="entry name" value="DUF2909"/>
</dbReference>
<keyword evidence="1" id="KW-0472">Membrane</keyword>
<feature type="transmembrane region" description="Helical" evidence="1">
    <location>
        <begin position="6"/>
        <end position="24"/>
    </location>
</feature>
<dbReference type="AlphaFoldDB" id="A0A7G5ENU2"/>
<proteinExistence type="predicted"/>
<dbReference type="Proteomes" id="UP000515240">
    <property type="component" value="Chromosome"/>
</dbReference>
<protein>
    <submittedName>
        <fullName evidence="2">DUF2909 domain-containing protein</fullName>
    </submittedName>
</protein>
<reference evidence="2 3" key="1">
    <citation type="journal article" date="2020" name="G3 (Bethesda)">
        <title>CeMbio - The Caenorhabditis elegans Microbiome Resource.</title>
        <authorList>
            <person name="Dirksen P."/>
            <person name="Assie A."/>
            <person name="Zimmermann J."/>
            <person name="Zhang F."/>
            <person name="Tietje A.M."/>
            <person name="Marsh S.A."/>
            <person name="Felix M.A."/>
            <person name="Shapira M."/>
            <person name="Kaleta C."/>
            <person name="Schulenburg H."/>
            <person name="Samuel B."/>
        </authorList>
    </citation>
    <scope>NUCLEOTIDE SEQUENCE [LARGE SCALE GENOMIC DNA]</scope>
    <source>
        <strain evidence="2 3">BIGb0172</strain>
    </source>
</reference>